<feature type="compositionally biased region" description="Basic and acidic residues" evidence="1">
    <location>
        <begin position="479"/>
        <end position="498"/>
    </location>
</feature>
<dbReference type="Proteomes" id="UP000559256">
    <property type="component" value="Unassembled WGS sequence"/>
</dbReference>
<organism evidence="2 3">
    <name type="scientific">Tetrapyrgos nigripes</name>
    <dbReference type="NCBI Taxonomy" id="182062"/>
    <lineage>
        <taxon>Eukaryota</taxon>
        <taxon>Fungi</taxon>
        <taxon>Dikarya</taxon>
        <taxon>Basidiomycota</taxon>
        <taxon>Agaricomycotina</taxon>
        <taxon>Agaricomycetes</taxon>
        <taxon>Agaricomycetidae</taxon>
        <taxon>Agaricales</taxon>
        <taxon>Marasmiineae</taxon>
        <taxon>Marasmiaceae</taxon>
        <taxon>Tetrapyrgos</taxon>
    </lineage>
</organism>
<keyword evidence="3" id="KW-1185">Reference proteome</keyword>
<feature type="region of interest" description="Disordered" evidence="1">
    <location>
        <begin position="71"/>
        <end position="110"/>
    </location>
</feature>
<comment type="caution">
    <text evidence="2">The sequence shown here is derived from an EMBL/GenBank/DDBJ whole genome shotgun (WGS) entry which is preliminary data.</text>
</comment>
<evidence type="ECO:0000256" key="1">
    <source>
        <dbReference type="SAM" id="MobiDB-lite"/>
    </source>
</evidence>
<evidence type="ECO:0000313" key="3">
    <source>
        <dbReference type="Proteomes" id="UP000559256"/>
    </source>
</evidence>
<gene>
    <name evidence="2" type="ORF">D9758_000295</name>
</gene>
<dbReference type="OrthoDB" id="10071381at2759"/>
<dbReference type="AlphaFoldDB" id="A0A8H5H0T7"/>
<feature type="region of interest" description="Disordered" evidence="1">
    <location>
        <begin position="301"/>
        <end position="326"/>
    </location>
</feature>
<dbReference type="EMBL" id="JAACJM010000001">
    <property type="protein sequence ID" value="KAF5374749.1"/>
    <property type="molecule type" value="Genomic_DNA"/>
</dbReference>
<proteinExistence type="predicted"/>
<protein>
    <submittedName>
        <fullName evidence="2">Uncharacterized protein</fullName>
    </submittedName>
</protein>
<feature type="region of interest" description="Disordered" evidence="1">
    <location>
        <begin position="249"/>
        <end position="278"/>
    </location>
</feature>
<feature type="region of interest" description="Disordered" evidence="1">
    <location>
        <begin position="467"/>
        <end position="543"/>
    </location>
</feature>
<feature type="compositionally biased region" description="Polar residues" evidence="1">
    <location>
        <begin position="510"/>
        <end position="523"/>
    </location>
</feature>
<sequence length="634" mass="69507">MVVKQELFMTDISNCVSSLKKVVQEFQSGAVMEATLQLPQPVLKAAAVTIAADPNAAYMMDFDALVATASANPPGPNQIQAEAQDDDFNPEKPAKRQNKPTSKRSTNAALTEDVRADMCTLKEHHDHLLSNSFDLSFQGSAGGLDASSSQPDPGFQPIDNFFTLNDLDMDIGLGDELARELGEGWGASPVRNAMEPQQIEDGNAEMDVDLNFMLDASVPMDTAEDNAFFNDAFFAEQPDVLMDQLKTPLKQKAPTSSAGRKENRTPGSRARSVDPTAQVLSPTTSFSRLFLSQVDELAPASPLHDITAHPNLKTNKKPPSKKQKRTRLLLDPRTELTDEELKLARAQYLQGQHELRRDLDTKRLEKDSGQLLEDMIWGVPSGINAPILVDFWQENFKVQVEARTGVVRLHMPDDEPPSKRRKIQKQVVYEELETARSVQEEAPVDDMPEPMAEDHFGLGLDFGVAFGDDFGGGANPEPEPSHNLRSSEEPGQGRRDSRQLSIGRDFDFGPSSNDLNAGSQRSSLFPWDNAGAGPSSSVDFGPDRVSVDRAETRIRSSPKVNSRRESSVGFSQIGSIGRGLSPADLGTRGSQVFGDDFIFDGVDDTQGNTLETQQTQRTEADLAALEKNSFNFLE</sequence>
<feature type="region of interest" description="Disordered" evidence="1">
    <location>
        <begin position="434"/>
        <end position="454"/>
    </location>
</feature>
<reference evidence="2 3" key="1">
    <citation type="journal article" date="2020" name="ISME J.">
        <title>Uncovering the hidden diversity of litter-decomposition mechanisms in mushroom-forming fungi.</title>
        <authorList>
            <person name="Floudas D."/>
            <person name="Bentzer J."/>
            <person name="Ahren D."/>
            <person name="Johansson T."/>
            <person name="Persson P."/>
            <person name="Tunlid A."/>
        </authorList>
    </citation>
    <scope>NUCLEOTIDE SEQUENCE [LARGE SCALE GENOMIC DNA]</scope>
    <source>
        <strain evidence="2 3">CBS 291.85</strain>
    </source>
</reference>
<name>A0A8H5H0T7_9AGAR</name>
<feature type="compositionally biased region" description="Basic residues" evidence="1">
    <location>
        <begin position="314"/>
        <end position="326"/>
    </location>
</feature>
<accession>A0A8H5H0T7</accession>
<evidence type="ECO:0000313" key="2">
    <source>
        <dbReference type="EMBL" id="KAF5374749.1"/>
    </source>
</evidence>